<dbReference type="AlphaFoldDB" id="A0AAV0MR09"/>
<proteinExistence type="predicted"/>
<gene>
    <name evidence="1" type="ORF">LITE_LOCUS29883</name>
</gene>
<name>A0AAV0MR09_9ROSI</name>
<protein>
    <submittedName>
        <fullName evidence="1">Uncharacterized protein</fullName>
    </submittedName>
</protein>
<evidence type="ECO:0000313" key="1">
    <source>
        <dbReference type="EMBL" id="CAI0448655.1"/>
    </source>
</evidence>
<dbReference type="EMBL" id="CAMGYJ010000007">
    <property type="protein sequence ID" value="CAI0448655.1"/>
    <property type="molecule type" value="Genomic_DNA"/>
</dbReference>
<keyword evidence="2" id="KW-1185">Reference proteome</keyword>
<dbReference type="Proteomes" id="UP001154282">
    <property type="component" value="Unassembled WGS sequence"/>
</dbReference>
<accession>A0AAV0MR09</accession>
<comment type="caution">
    <text evidence="1">The sequence shown here is derived from an EMBL/GenBank/DDBJ whole genome shotgun (WGS) entry which is preliminary data.</text>
</comment>
<sequence length="30" mass="3697">MTLLMVEVMDPVLELMMMLRRRKALFMRKI</sequence>
<reference evidence="1" key="1">
    <citation type="submission" date="2022-08" db="EMBL/GenBank/DDBJ databases">
        <authorList>
            <person name="Gutierrez-Valencia J."/>
        </authorList>
    </citation>
    <scope>NUCLEOTIDE SEQUENCE</scope>
</reference>
<evidence type="ECO:0000313" key="2">
    <source>
        <dbReference type="Proteomes" id="UP001154282"/>
    </source>
</evidence>
<organism evidence="1 2">
    <name type="scientific">Linum tenue</name>
    <dbReference type="NCBI Taxonomy" id="586396"/>
    <lineage>
        <taxon>Eukaryota</taxon>
        <taxon>Viridiplantae</taxon>
        <taxon>Streptophyta</taxon>
        <taxon>Embryophyta</taxon>
        <taxon>Tracheophyta</taxon>
        <taxon>Spermatophyta</taxon>
        <taxon>Magnoliopsida</taxon>
        <taxon>eudicotyledons</taxon>
        <taxon>Gunneridae</taxon>
        <taxon>Pentapetalae</taxon>
        <taxon>rosids</taxon>
        <taxon>fabids</taxon>
        <taxon>Malpighiales</taxon>
        <taxon>Linaceae</taxon>
        <taxon>Linum</taxon>
    </lineage>
</organism>